<name>A0A7V7KFM9_9GAMM</name>
<dbReference type="PANTHER" id="PTHR42930:SF3">
    <property type="entry name" value="PHOSPHATE-SPECIFIC TRANSPORT SYSTEM ACCESSORY PROTEIN PHOU"/>
    <property type="match status" value="1"/>
</dbReference>
<sequence>MDITSDTHSQHISRQFNQELEALKTHLMTMGGLVEQQVQEAILALLEGDSRLAEKVRDKDRDVNAMQLKIDDECTRILARRQPAASDLRLVLAVIRATADLERIGDEASKIARNALTLIEGGNNVRGLIEVRHISEHVRRMLRDALTAFARFDTELALQVVHEDDSVDDEYGSAMRSLMTFMMEDSRAIGPVLSVMWILRALERVGDHADNLAEYVIYLVKGLDIRHMAPEQLDEDALKRKE</sequence>
<dbReference type="InterPro" id="IPR028366">
    <property type="entry name" value="PhoU"/>
</dbReference>
<dbReference type="Proteomes" id="UP000486760">
    <property type="component" value="Unassembled WGS sequence"/>
</dbReference>
<reference evidence="8 9" key="1">
    <citation type="submission" date="2019-08" db="EMBL/GenBank/DDBJ databases">
        <title>Bioinformatics analysis of the strain L3 and L5.</title>
        <authorList>
            <person name="Li X."/>
        </authorList>
    </citation>
    <scope>NUCLEOTIDE SEQUENCE [LARGE SCALE GENOMIC DNA]</scope>
    <source>
        <strain evidence="8 9">L5</strain>
    </source>
</reference>
<evidence type="ECO:0000259" key="7">
    <source>
        <dbReference type="Pfam" id="PF01895"/>
    </source>
</evidence>
<dbReference type="PANTHER" id="PTHR42930">
    <property type="entry name" value="PHOSPHATE-SPECIFIC TRANSPORT SYSTEM ACCESSORY PROTEIN PHOU"/>
    <property type="match status" value="1"/>
</dbReference>
<keyword evidence="4 6" id="KW-0963">Cytoplasm</keyword>
<comment type="subunit">
    <text evidence="6">Homodimer.</text>
</comment>
<organism evidence="8 9">
    <name type="scientific">Billgrantia pellis</name>
    <dbReference type="NCBI Taxonomy" id="2606936"/>
    <lineage>
        <taxon>Bacteria</taxon>
        <taxon>Pseudomonadati</taxon>
        <taxon>Pseudomonadota</taxon>
        <taxon>Gammaproteobacteria</taxon>
        <taxon>Oceanospirillales</taxon>
        <taxon>Halomonadaceae</taxon>
        <taxon>Billgrantia</taxon>
    </lineage>
</organism>
<dbReference type="SUPFAM" id="SSF109755">
    <property type="entry name" value="PhoU-like"/>
    <property type="match status" value="1"/>
</dbReference>
<evidence type="ECO:0000256" key="4">
    <source>
        <dbReference type="ARBA" id="ARBA00022490"/>
    </source>
</evidence>
<dbReference type="FunFam" id="1.20.58.220:FF:000002">
    <property type="entry name" value="Phosphate-specific transport system accessory protein PhoU"/>
    <property type="match status" value="1"/>
</dbReference>
<dbReference type="GO" id="GO:0006817">
    <property type="term" value="P:phosphate ion transport"/>
    <property type="evidence" value="ECO:0007669"/>
    <property type="project" value="UniProtKB-KW"/>
</dbReference>
<evidence type="ECO:0000256" key="5">
    <source>
        <dbReference type="ARBA" id="ARBA00022592"/>
    </source>
</evidence>
<dbReference type="Pfam" id="PF01895">
    <property type="entry name" value="PhoU"/>
    <property type="match status" value="2"/>
</dbReference>
<evidence type="ECO:0000313" key="8">
    <source>
        <dbReference type="EMBL" id="KAA0010718.1"/>
    </source>
</evidence>
<feature type="domain" description="PhoU" evidence="7">
    <location>
        <begin position="28"/>
        <end position="114"/>
    </location>
</feature>
<dbReference type="Gene3D" id="1.20.58.220">
    <property type="entry name" value="Phosphate transport system protein phou homolog 2, domain 2"/>
    <property type="match status" value="2"/>
</dbReference>
<evidence type="ECO:0000256" key="3">
    <source>
        <dbReference type="ARBA" id="ARBA00022448"/>
    </source>
</evidence>
<comment type="caution">
    <text evidence="8">The sequence shown here is derived from an EMBL/GenBank/DDBJ whole genome shotgun (WGS) entry which is preliminary data.</text>
</comment>
<dbReference type="NCBIfam" id="TIGR02135">
    <property type="entry name" value="phoU_full"/>
    <property type="match status" value="1"/>
</dbReference>
<dbReference type="InterPro" id="IPR026022">
    <property type="entry name" value="PhoU_dom"/>
</dbReference>
<dbReference type="InterPro" id="IPR038078">
    <property type="entry name" value="PhoU-like_sf"/>
</dbReference>
<dbReference type="GO" id="GO:0030643">
    <property type="term" value="P:intracellular phosphate ion homeostasis"/>
    <property type="evidence" value="ECO:0007669"/>
    <property type="project" value="InterPro"/>
</dbReference>
<evidence type="ECO:0000313" key="9">
    <source>
        <dbReference type="Proteomes" id="UP000486760"/>
    </source>
</evidence>
<evidence type="ECO:0000256" key="2">
    <source>
        <dbReference type="ARBA" id="ARBA00008107"/>
    </source>
</evidence>
<keyword evidence="5 6" id="KW-0592">Phosphate transport</keyword>
<evidence type="ECO:0000256" key="6">
    <source>
        <dbReference type="PIRNR" id="PIRNR003107"/>
    </source>
</evidence>
<accession>A0A7V7KFM9</accession>
<evidence type="ECO:0000256" key="1">
    <source>
        <dbReference type="ARBA" id="ARBA00004496"/>
    </source>
</evidence>
<dbReference type="GO" id="GO:0045936">
    <property type="term" value="P:negative regulation of phosphate metabolic process"/>
    <property type="evidence" value="ECO:0007669"/>
    <property type="project" value="InterPro"/>
</dbReference>
<dbReference type="PIRSF" id="PIRSF003107">
    <property type="entry name" value="PhoU"/>
    <property type="match status" value="1"/>
</dbReference>
<dbReference type="FunFam" id="1.20.58.220:FF:000001">
    <property type="entry name" value="Phosphate-specific transport system accessory protein PhoU"/>
    <property type="match status" value="1"/>
</dbReference>
<gene>
    <name evidence="8" type="primary">phoU</name>
    <name evidence="8" type="ORF">F0A17_15980</name>
</gene>
<dbReference type="RefSeq" id="WP_149329355.1">
    <property type="nucleotide sequence ID" value="NZ_VTPY01000006.1"/>
</dbReference>
<keyword evidence="9" id="KW-1185">Reference proteome</keyword>
<comment type="subcellular location">
    <subcellularLocation>
        <location evidence="1 6">Cytoplasm</location>
    </subcellularLocation>
</comment>
<comment type="similarity">
    <text evidence="2 6">Belongs to the PhoU family.</text>
</comment>
<protein>
    <recommendedName>
        <fullName evidence="6">Phosphate-specific transport system accessory protein PhoU</fullName>
    </recommendedName>
</protein>
<dbReference type="GO" id="GO:0005737">
    <property type="term" value="C:cytoplasm"/>
    <property type="evidence" value="ECO:0007669"/>
    <property type="project" value="UniProtKB-SubCell"/>
</dbReference>
<proteinExistence type="inferred from homology"/>
<keyword evidence="3 6" id="KW-0813">Transport</keyword>
<dbReference type="EMBL" id="VTPY01000006">
    <property type="protein sequence ID" value="KAA0010718.1"/>
    <property type="molecule type" value="Genomic_DNA"/>
</dbReference>
<feature type="domain" description="PhoU" evidence="7">
    <location>
        <begin position="131"/>
        <end position="216"/>
    </location>
</feature>
<comment type="function">
    <text evidence="6">Plays a role in the regulation of phosphate uptake.</text>
</comment>
<dbReference type="AlphaFoldDB" id="A0A7V7KFM9"/>